<proteinExistence type="predicted"/>
<dbReference type="InterPro" id="IPR016630">
    <property type="entry name" value="UCP015278"/>
</dbReference>
<organism evidence="1 2">
    <name type="scientific">Rossellomorea marisflavi</name>
    <dbReference type="NCBI Taxonomy" id="189381"/>
    <lineage>
        <taxon>Bacteria</taxon>
        <taxon>Bacillati</taxon>
        <taxon>Bacillota</taxon>
        <taxon>Bacilli</taxon>
        <taxon>Bacillales</taxon>
        <taxon>Bacillaceae</taxon>
        <taxon>Rossellomorea</taxon>
    </lineage>
</organism>
<reference evidence="2" key="1">
    <citation type="submission" date="2016-01" db="EMBL/GenBank/DDBJ databases">
        <title>Whole genome sequencing of Bhargavaea cecembensis T14.</title>
        <authorList>
            <person name="Hong K.W."/>
        </authorList>
    </citation>
    <scope>NUCLEOTIDE SEQUENCE [LARGE SCALE GENOMIC DNA]</scope>
    <source>
        <strain evidence="2">M19</strain>
    </source>
</reference>
<evidence type="ECO:0008006" key="3">
    <source>
        <dbReference type="Google" id="ProtNLM"/>
    </source>
</evidence>
<gene>
    <name evidence="1" type="ORF">AV649_16585</name>
</gene>
<name>A0A161RVN8_9BACI</name>
<dbReference type="EMBL" id="LQQY01000009">
    <property type="protein sequence ID" value="KZE50988.1"/>
    <property type="molecule type" value="Genomic_DNA"/>
</dbReference>
<evidence type="ECO:0000313" key="1">
    <source>
        <dbReference type="EMBL" id="KZE50988.1"/>
    </source>
</evidence>
<accession>A0A161RVN8</accession>
<evidence type="ECO:0000313" key="2">
    <source>
        <dbReference type="Proteomes" id="UP000076510"/>
    </source>
</evidence>
<sequence length="178" mass="20654">MKLPLEIFEQHNIQYDWKTLYTGLILGRIEVRAIVDYAVDYLTAHPDTSNPQIIELAWGGEEIDYEKLLALITGRSWTYDRSVESDEWSIESRKWRFGVLVTLSMEDQEDRDLLEKVAGVYADFHYPEEMEAFIHYLPPSQDTGSLPDSIEGPVSGLMDEFRRFLRSEQQYLQNGGTP</sequence>
<dbReference type="Pfam" id="PF10004">
    <property type="entry name" value="DUF2247"/>
    <property type="match status" value="1"/>
</dbReference>
<dbReference type="RefSeq" id="WP_063190930.1">
    <property type="nucleotide sequence ID" value="NZ_JBLGCT010000001.1"/>
</dbReference>
<protein>
    <recommendedName>
        <fullName evidence="3">DUF2247 family protein</fullName>
    </recommendedName>
</protein>
<dbReference type="AlphaFoldDB" id="A0A161RVN8"/>
<dbReference type="Proteomes" id="UP000076510">
    <property type="component" value="Unassembled WGS sequence"/>
</dbReference>
<comment type="caution">
    <text evidence="1">The sequence shown here is derived from an EMBL/GenBank/DDBJ whole genome shotgun (WGS) entry which is preliminary data.</text>
</comment>